<sequence>MRIRPCGPEHQRARTPPAHPRRKIMHACLIVLSLAAMLLTTPRRTPPCRGERPCPTPRP</sequence>
<reference evidence="3" key="1">
    <citation type="journal article" date="2015" name="J. Biotechnol.">
        <title>Complete genome sequence of Streptomyces ambofaciens ATCC 23877, the spiramycin producer.</title>
        <authorList>
            <person name="Thibessard A."/>
            <person name="Haas D."/>
            <person name="Gerbaud C."/>
            <person name="Aigle B."/>
            <person name="Lautru S."/>
            <person name="Pernodet J.L."/>
            <person name="Leblond P."/>
        </authorList>
    </citation>
    <scope>NUCLEOTIDE SEQUENCE [LARGE SCALE GENOMIC DNA]</scope>
    <source>
        <strain evidence="3">ATCC 23877 / 3486 / DSM 40053 / JCM 4204 / NBRC 12836 / NRRL B-2516</strain>
    </source>
</reference>
<name>A0A0K2AU07_STRA7</name>
<dbReference type="Proteomes" id="UP000061018">
    <property type="component" value="Chromosome"/>
</dbReference>
<evidence type="ECO:0000313" key="2">
    <source>
        <dbReference type="EMBL" id="AKZ56396.1"/>
    </source>
</evidence>
<proteinExistence type="predicted"/>
<dbReference type="EMBL" id="CP012382">
    <property type="protein sequence ID" value="AKZ56396.1"/>
    <property type="molecule type" value="Genomic_DNA"/>
</dbReference>
<dbReference type="KEGG" id="samb:SAM23877_3349"/>
<evidence type="ECO:0000313" key="3">
    <source>
        <dbReference type="Proteomes" id="UP000061018"/>
    </source>
</evidence>
<evidence type="ECO:0000256" key="1">
    <source>
        <dbReference type="SAM" id="MobiDB-lite"/>
    </source>
</evidence>
<gene>
    <name evidence="2" type="ORF">SAM23877_3349</name>
</gene>
<organism evidence="2 3">
    <name type="scientific">Streptomyces ambofaciens (strain ATCC 23877 / 3486 / DSM 40053 / JCM 4204 / NBRC 12836 / NRRL B-2516)</name>
    <dbReference type="NCBI Taxonomy" id="278992"/>
    <lineage>
        <taxon>Bacteria</taxon>
        <taxon>Bacillati</taxon>
        <taxon>Actinomycetota</taxon>
        <taxon>Actinomycetes</taxon>
        <taxon>Kitasatosporales</taxon>
        <taxon>Streptomycetaceae</taxon>
        <taxon>Streptomyces</taxon>
    </lineage>
</organism>
<feature type="region of interest" description="Disordered" evidence="1">
    <location>
        <begin position="1"/>
        <end position="21"/>
    </location>
</feature>
<dbReference type="AlphaFoldDB" id="A0A0K2AU07"/>
<protein>
    <submittedName>
        <fullName evidence="2">Uncharacterized protein</fullName>
    </submittedName>
</protein>
<accession>A0A0K2AU07</accession>